<accession>A4C9V8</accession>
<dbReference type="InterPro" id="IPR002197">
    <property type="entry name" value="HTH_Fis"/>
</dbReference>
<dbReference type="STRING" id="87626.PTD2_20162"/>
<dbReference type="PRINTS" id="PR01590">
    <property type="entry name" value="HTHFIS"/>
</dbReference>
<proteinExistence type="predicted"/>
<feature type="domain" description="DNA binding HTH" evidence="1">
    <location>
        <begin position="14"/>
        <end position="55"/>
    </location>
</feature>
<dbReference type="InterPro" id="IPR009057">
    <property type="entry name" value="Homeodomain-like_sf"/>
</dbReference>
<keyword evidence="3" id="KW-1185">Reference proteome</keyword>
<sequence>MVSPNNVALFDVVSLENAEQNYLAKVVEHFQGNTEELALKLGVSSRTLYRKLTKYGVSFTSKNS</sequence>
<dbReference type="EMBL" id="AAOH01000004">
    <property type="protein sequence ID" value="EAR28166.1"/>
    <property type="molecule type" value="Genomic_DNA"/>
</dbReference>
<gene>
    <name evidence="2" type="ORF">PTD2_20162</name>
</gene>
<dbReference type="HOGENOM" id="CLU_2864546_0_0_6"/>
<reference evidence="2 3" key="1">
    <citation type="submission" date="2006-02" db="EMBL/GenBank/DDBJ databases">
        <authorList>
            <person name="Moran M.A."/>
            <person name="Kjelleberg S."/>
            <person name="Egan S."/>
            <person name="Saunders N."/>
            <person name="Thomas T."/>
            <person name="Ferriera S."/>
            <person name="Johnson J."/>
            <person name="Kravitz S."/>
            <person name="Halpern A."/>
            <person name="Remington K."/>
            <person name="Beeson K."/>
            <person name="Tran B."/>
            <person name="Rogers Y.-H."/>
            <person name="Friedman R."/>
            <person name="Venter J.C."/>
        </authorList>
    </citation>
    <scope>NUCLEOTIDE SEQUENCE [LARGE SCALE GENOMIC DNA]</scope>
    <source>
        <strain evidence="2 3">D2</strain>
    </source>
</reference>
<dbReference type="AlphaFoldDB" id="A4C9V8"/>
<evidence type="ECO:0000313" key="3">
    <source>
        <dbReference type="Proteomes" id="UP000006201"/>
    </source>
</evidence>
<dbReference type="Proteomes" id="UP000006201">
    <property type="component" value="Unassembled WGS sequence"/>
</dbReference>
<organism evidence="2 3">
    <name type="scientific">Pseudoalteromonas tunicata D2</name>
    <dbReference type="NCBI Taxonomy" id="87626"/>
    <lineage>
        <taxon>Bacteria</taxon>
        <taxon>Pseudomonadati</taxon>
        <taxon>Pseudomonadota</taxon>
        <taxon>Gammaproteobacteria</taxon>
        <taxon>Alteromonadales</taxon>
        <taxon>Pseudoalteromonadaceae</taxon>
        <taxon>Pseudoalteromonas</taxon>
    </lineage>
</organism>
<dbReference type="Pfam" id="PF02954">
    <property type="entry name" value="HTH_8"/>
    <property type="match status" value="1"/>
</dbReference>
<dbReference type="SUPFAM" id="SSF46689">
    <property type="entry name" value="Homeodomain-like"/>
    <property type="match status" value="1"/>
</dbReference>
<name>A4C9V8_9GAMM</name>
<dbReference type="Gene3D" id="1.10.10.60">
    <property type="entry name" value="Homeodomain-like"/>
    <property type="match status" value="1"/>
</dbReference>
<comment type="caution">
    <text evidence="2">The sequence shown here is derived from an EMBL/GenBank/DDBJ whole genome shotgun (WGS) entry which is preliminary data.</text>
</comment>
<protein>
    <recommendedName>
        <fullName evidence="1">DNA binding HTH domain-containing protein</fullName>
    </recommendedName>
</protein>
<evidence type="ECO:0000313" key="2">
    <source>
        <dbReference type="EMBL" id="EAR28166.1"/>
    </source>
</evidence>
<evidence type="ECO:0000259" key="1">
    <source>
        <dbReference type="Pfam" id="PF02954"/>
    </source>
</evidence>
<dbReference type="RefSeq" id="WP_009839998.1">
    <property type="nucleotide sequence ID" value="NZ_CH959301.1"/>
</dbReference>
<dbReference type="GO" id="GO:0043565">
    <property type="term" value="F:sequence-specific DNA binding"/>
    <property type="evidence" value="ECO:0007669"/>
    <property type="project" value="InterPro"/>
</dbReference>